<dbReference type="EMBL" id="JAFBEV010000004">
    <property type="protein sequence ID" value="MBM7657151.1"/>
    <property type="molecule type" value="Genomic_DNA"/>
</dbReference>
<feature type="region of interest" description="Disordered" evidence="1">
    <location>
        <begin position="18"/>
        <end position="64"/>
    </location>
</feature>
<dbReference type="Proteomes" id="UP000823201">
    <property type="component" value="Unassembled WGS sequence"/>
</dbReference>
<protein>
    <submittedName>
        <fullName evidence="2">Uncharacterized protein</fullName>
    </submittedName>
</protein>
<keyword evidence="3" id="KW-1185">Reference proteome</keyword>
<dbReference type="RefSeq" id="WP_205005509.1">
    <property type="nucleotide sequence ID" value="NZ_CBCRXA010000015.1"/>
</dbReference>
<evidence type="ECO:0000313" key="3">
    <source>
        <dbReference type="Proteomes" id="UP000823201"/>
    </source>
</evidence>
<accession>A0ABS2Q644</accession>
<reference evidence="2 3" key="1">
    <citation type="submission" date="2021-01" db="EMBL/GenBank/DDBJ databases">
        <title>Genomic Encyclopedia of Type Strains, Phase IV (KMG-IV): sequencing the most valuable type-strain genomes for metagenomic binning, comparative biology and taxonomic classification.</title>
        <authorList>
            <person name="Goeker M."/>
        </authorList>
    </citation>
    <scope>NUCLEOTIDE SEQUENCE [LARGE SCALE GENOMIC DNA]</scope>
    <source>
        <strain evidence="2 3">DSM 100968</strain>
    </source>
</reference>
<feature type="compositionally biased region" description="Low complexity" evidence="1">
    <location>
        <begin position="18"/>
        <end position="39"/>
    </location>
</feature>
<sequence length="64" mass="6840">MSISGVSSSIQNRFDYATQQAQAQQLHAAQQNQQVQAAAVDKDHDNDQGSEAAEGLGKLIDIRG</sequence>
<organism evidence="2 3">
    <name type="scientific">Sporolactobacillus spathodeae</name>
    <dbReference type="NCBI Taxonomy" id="1465502"/>
    <lineage>
        <taxon>Bacteria</taxon>
        <taxon>Bacillati</taxon>
        <taxon>Bacillota</taxon>
        <taxon>Bacilli</taxon>
        <taxon>Bacillales</taxon>
        <taxon>Sporolactobacillaceae</taxon>
        <taxon>Sporolactobacillus</taxon>
    </lineage>
</organism>
<evidence type="ECO:0000256" key="1">
    <source>
        <dbReference type="SAM" id="MobiDB-lite"/>
    </source>
</evidence>
<comment type="caution">
    <text evidence="2">The sequence shown here is derived from an EMBL/GenBank/DDBJ whole genome shotgun (WGS) entry which is preliminary data.</text>
</comment>
<evidence type="ECO:0000313" key="2">
    <source>
        <dbReference type="EMBL" id="MBM7657151.1"/>
    </source>
</evidence>
<name>A0ABS2Q644_9BACL</name>
<gene>
    <name evidence="2" type="ORF">JOC27_000592</name>
</gene>
<proteinExistence type="predicted"/>